<accession>A0ABS8Z6I5</accession>
<evidence type="ECO:0000256" key="5">
    <source>
        <dbReference type="PROSITE-ProRule" id="PRU01091"/>
    </source>
</evidence>
<evidence type="ECO:0000313" key="8">
    <source>
        <dbReference type="Proteomes" id="UP001521150"/>
    </source>
</evidence>
<proteinExistence type="inferred from homology"/>
<dbReference type="SUPFAM" id="SSF52540">
    <property type="entry name" value="P-loop containing nucleoside triphosphate hydrolases"/>
    <property type="match status" value="1"/>
</dbReference>
<evidence type="ECO:0000259" key="6">
    <source>
        <dbReference type="PROSITE" id="PS51755"/>
    </source>
</evidence>
<dbReference type="PROSITE" id="PS51755">
    <property type="entry name" value="OMPR_PHOB"/>
    <property type="match status" value="1"/>
</dbReference>
<dbReference type="InterPro" id="IPR051677">
    <property type="entry name" value="AfsR-DnrI-RedD_regulator"/>
</dbReference>
<reference evidence="7 8" key="1">
    <citation type="submission" date="2021-12" db="EMBL/GenBank/DDBJ databases">
        <title>Genome sequence of Kibdelosporangium philippinense ATCC 49844.</title>
        <authorList>
            <person name="Fedorov E.A."/>
            <person name="Omeragic M."/>
            <person name="Shalygina K.F."/>
            <person name="Maclea K.S."/>
        </authorList>
    </citation>
    <scope>NUCLEOTIDE SEQUENCE [LARGE SCALE GENOMIC DNA]</scope>
    <source>
        <strain evidence="7 8">ATCC 49844</strain>
    </source>
</reference>
<keyword evidence="3 5" id="KW-0238">DNA-binding</keyword>
<dbReference type="RefSeq" id="WP_233724667.1">
    <property type="nucleotide sequence ID" value="NZ_JAJVCN010000001.1"/>
</dbReference>
<comment type="similarity">
    <text evidence="1">Belongs to the AfsR/DnrI/RedD regulatory family.</text>
</comment>
<dbReference type="Pfam" id="PF03704">
    <property type="entry name" value="BTAD"/>
    <property type="match status" value="1"/>
</dbReference>
<protein>
    <submittedName>
        <fullName evidence="7">Tetratricopeptide repeat protein</fullName>
    </submittedName>
</protein>
<feature type="DNA-binding region" description="OmpR/PhoB-type" evidence="5">
    <location>
        <begin position="1"/>
        <end position="105"/>
    </location>
</feature>
<dbReference type="SUPFAM" id="SSF48452">
    <property type="entry name" value="TPR-like"/>
    <property type="match status" value="2"/>
</dbReference>
<dbReference type="Pfam" id="PF13424">
    <property type="entry name" value="TPR_12"/>
    <property type="match status" value="1"/>
</dbReference>
<organism evidence="7 8">
    <name type="scientific">Kibdelosporangium philippinense</name>
    <dbReference type="NCBI Taxonomy" id="211113"/>
    <lineage>
        <taxon>Bacteria</taxon>
        <taxon>Bacillati</taxon>
        <taxon>Actinomycetota</taxon>
        <taxon>Actinomycetes</taxon>
        <taxon>Pseudonocardiales</taxon>
        <taxon>Pseudonocardiaceae</taxon>
        <taxon>Kibdelosporangium</taxon>
    </lineage>
</organism>
<dbReference type="InterPro" id="IPR019734">
    <property type="entry name" value="TPR_rpt"/>
</dbReference>
<dbReference type="InterPro" id="IPR027417">
    <property type="entry name" value="P-loop_NTPase"/>
</dbReference>
<dbReference type="EMBL" id="JAJVCN010000001">
    <property type="protein sequence ID" value="MCE7003107.1"/>
    <property type="molecule type" value="Genomic_DNA"/>
</dbReference>
<dbReference type="SUPFAM" id="SSF46894">
    <property type="entry name" value="C-terminal effector domain of the bipartite response regulators"/>
    <property type="match status" value="1"/>
</dbReference>
<evidence type="ECO:0000256" key="2">
    <source>
        <dbReference type="ARBA" id="ARBA00023015"/>
    </source>
</evidence>
<dbReference type="PRINTS" id="PR00364">
    <property type="entry name" value="DISEASERSIST"/>
</dbReference>
<dbReference type="InterPro" id="IPR049945">
    <property type="entry name" value="AAA_22"/>
</dbReference>
<dbReference type="InterPro" id="IPR016032">
    <property type="entry name" value="Sig_transdc_resp-reg_C-effctor"/>
</dbReference>
<dbReference type="Proteomes" id="UP001521150">
    <property type="component" value="Unassembled WGS sequence"/>
</dbReference>
<keyword evidence="4" id="KW-0804">Transcription</keyword>
<dbReference type="Gene3D" id="3.40.50.300">
    <property type="entry name" value="P-loop containing nucleotide triphosphate hydrolases"/>
    <property type="match status" value="1"/>
</dbReference>
<keyword evidence="8" id="KW-1185">Reference proteome</keyword>
<keyword evidence="2" id="KW-0805">Transcription regulation</keyword>
<evidence type="ECO:0000256" key="1">
    <source>
        <dbReference type="ARBA" id="ARBA00005820"/>
    </source>
</evidence>
<dbReference type="Pfam" id="PF13401">
    <property type="entry name" value="AAA_22"/>
    <property type="match status" value="1"/>
</dbReference>
<dbReference type="Pfam" id="PF00486">
    <property type="entry name" value="Trans_reg_C"/>
    <property type="match status" value="1"/>
</dbReference>
<feature type="domain" description="OmpR/PhoB-type" evidence="6">
    <location>
        <begin position="1"/>
        <end position="105"/>
    </location>
</feature>
<dbReference type="SMART" id="SM00862">
    <property type="entry name" value="Trans_reg_C"/>
    <property type="match status" value="1"/>
</dbReference>
<gene>
    <name evidence="7" type="ORF">LWC34_09735</name>
</gene>
<dbReference type="SMART" id="SM00028">
    <property type="entry name" value="TPR"/>
    <property type="match status" value="5"/>
</dbReference>
<dbReference type="PANTHER" id="PTHR35807:SF1">
    <property type="entry name" value="TRANSCRIPTIONAL REGULATOR REDD"/>
    <property type="match status" value="1"/>
</dbReference>
<dbReference type="SMART" id="SM01043">
    <property type="entry name" value="BTAD"/>
    <property type="match status" value="1"/>
</dbReference>
<evidence type="ECO:0000313" key="7">
    <source>
        <dbReference type="EMBL" id="MCE7003107.1"/>
    </source>
</evidence>
<dbReference type="InterPro" id="IPR011990">
    <property type="entry name" value="TPR-like_helical_dom_sf"/>
</dbReference>
<dbReference type="Gene3D" id="1.10.10.10">
    <property type="entry name" value="Winged helix-like DNA-binding domain superfamily/Winged helix DNA-binding domain"/>
    <property type="match status" value="1"/>
</dbReference>
<dbReference type="Gene3D" id="1.25.40.10">
    <property type="entry name" value="Tetratricopeptide repeat domain"/>
    <property type="match status" value="2"/>
</dbReference>
<evidence type="ECO:0000256" key="4">
    <source>
        <dbReference type="ARBA" id="ARBA00023163"/>
    </source>
</evidence>
<dbReference type="InterPro" id="IPR005158">
    <property type="entry name" value="BTAD"/>
</dbReference>
<name>A0ABS8Z6I5_9PSEU</name>
<comment type="caution">
    <text evidence="7">The sequence shown here is derived from an EMBL/GenBank/DDBJ whole genome shotgun (WGS) entry which is preliminary data.</text>
</comment>
<evidence type="ECO:0000256" key="3">
    <source>
        <dbReference type="ARBA" id="ARBA00023125"/>
    </source>
</evidence>
<dbReference type="PANTHER" id="PTHR35807">
    <property type="entry name" value="TRANSCRIPTIONAL REGULATOR REDD-RELATED"/>
    <property type="match status" value="1"/>
</dbReference>
<sequence length="936" mass="101258">MADDGSAHVRFGVLGPLEAWRGDSKLHLGSPQQRTLLAVLLRHAGQPVAMSDLIQAVWPDEAPNTAANLIHRYVGQLRRLIEPGLPNRAEGRWLTRAGTTYRMQVDVNSLDLLRFRDLARQAREQKSRRAAVGLYAQALALWRGCCGTAYTTVDEEILAIVVEAADTALACGEVQDILKAVRRIAPSDPLNEPLHTRLMLLLAAAGEYDGAVAVYKRLAEQLAEELGVDPGQGATAAYQQVLHQRENGPAVSPSATVPPAHLPRDLQAFSGRTADLSRIMHAVRSADRTTSVALIDGMPGVGKTTTAVHLAHELADHYPDGQLFVNLRGFDPAMVATDPADALRYFLRALGVTDSQLPASVDSLAGLYRSLLAGKRVLVVLDNARDAEQVSPLIPGSSSCLTIVTSRSRLTSLIATAGAYPFTLDPMPVEDARAMVLGRLGDQRGEQEPEAVGQIVAMCGRLPLALAVAAGRAAMFPDVPLHAIVRDLASAGDSLEAFSRDEAVDIRAVFNGSYRRLSPDAARMFRLLALHWGPDISKAVCPSMAGMPARAARAALGELSRTRLLIEHAPDRFEFHDLVRVYAVELCFELESPADRNAAIRRMLDHYLLSARNMALIQAVGIDVQLSEPPAPGVTPEPQPDSVDTKLAWFASEQQVLENAVRRAADAGFAEHGWQLALALQPYYQREGLYIARVSTAQAGYQAAEATGDKAGQVLTMHSLAGAEYQAGDSERSLRHLTTAEELADELGWLAEKANILRHMGSVVSAQGHLDSGDYPKAYQYYEQAAQLYRSLDEPRGLAAVLGGMGNCLVEMGQPEQGFALHQEAIETYSGTGDINGEAVIWSDSSVYHHKVGDYATAVSHATIALALHRRMHHQVGQVVCLIGIAEAYKDLGQPDRARANLQEALNLMTPDRVPTGGWPKSVSVDKIKEWMASLE</sequence>
<dbReference type="InterPro" id="IPR001867">
    <property type="entry name" value="OmpR/PhoB-type_DNA-bd"/>
</dbReference>
<dbReference type="InterPro" id="IPR036388">
    <property type="entry name" value="WH-like_DNA-bd_sf"/>
</dbReference>